<dbReference type="InterPro" id="IPR029071">
    <property type="entry name" value="Ubiquitin-like_domsf"/>
</dbReference>
<dbReference type="Gene3D" id="3.10.20.90">
    <property type="entry name" value="Phosphatidylinositol 3-kinase Catalytic Subunit, Chain A, domain 1"/>
    <property type="match status" value="1"/>
</dbReference>
<sequence length="274" mass="30009">MADTQRNATESAASDSYAGGSTRTPTSNADAQLNVSGLEQSDSQAEVRSPWREVRLFLPPDTAGPSTASRIASSDSDPKPTAAELKAAFGGALLGRNGPDAPLMTKAMREKEDVKQGRVKKQYTDVRIRIRFPSRHQLEAVFPIEATISVAYDFVRSHLNAQAQKASFILYQTPPKRDLGEKDVKLKGKTFGEMGFAPQAVLMLRWEKADWNTSTSQAYLSNALLQQASPLPAPHSFEQQVNSPHAAQASQQPTEEKATGEKKMPKWLKGLQKK</sequence>
<evidence type="ECO:0000256" key="1">
    <source>
        <dbReference type="SAM" id="MobiDB-lite"/>
    </source>
</evidence>
<organism evidence="3 4">
    <name type="scientific">Ceraceosorus bombacis</name>
    <dbReference type="NCBI Taxonomy" id="401625"/>
    <lineage>
        <taxon>Eukaryota</taxon>
        <taxon>Fungi</taxon>
        <taxon>Dikarya</taxon>
        <taxon>Basidiomycota</taxon>
        <taxon>Ustilaginomycotina</taxon>
        <taxon>Exobasidiomycetes</taxon>
        <taxon>Ceraceosorales</taxon>
        <taxon>Ceraceosoraceae</taxon>
        <taxon>Ceraceosorus</taxon>
    </lineage>
</organism>
<proteinExistence type="predicted"/>
<dbReference type="GO" id="GO:0005737">
    <property type="term" value="C:cytoplasm"/>
    <property type="evidence" value="ECO:0007669"/>
    <property type="project" value="TreeGrafter"/>
</dbReference>
<dbReference type="GO" id="GO:0006886">
    <property type="term" value="P:intracellular protein transport"/>
    <property type="evidence" value="ECO:0007669"/>
    <property type="project" value="TreeGrafter"/>
</dbReference>
<feature type="domain" description="UBX" evidence="2">
    <location>
        <begin position="121"/>
        <end position="204"/>
    </location>
</feature>
<reference evidence="3 4" key="1">
    <citation type="submission" date="2014-09" db="EMBL/GenBank/DDBJ databases">
        <authorList>
            <person name="Magalhaes I.L.F."/>
            <person name="Oliveira U."/>
            <person name="Santos F.R."/>
            <person name="Vidigal T.H.D.A."/>
            <person name="Brescovit A.D."/>
            <person name="Santos A.J."/>
        </authorList>
    </citation>
    <scope>NUCLEOTIDE SEQUENCE [LARGE SCALE GENOMIC DNA]</scope>
</reference>
<protein>
    <submittedName>
        <fullName evidence="3">Predicted ubiquitin regulatory protein</fullName>
    </submittedName>
</protein>
<dbReference type="Pfam" id="PF00789">
    <property type="entry name" value="UBX"/>
    <property type="match status" value="1"/>
</dbReference>
<keyword evidence="4" id="KW-1185">Reference proteome</keyword>
<dbReference type="SMART" id="SM00166">
    <property type="entry name" value="UBX"/>
    <property type="match status" value="1"/>
</dbReference>
<evidence type="ECO:0000313" key="3">
    <source>
        <dbReference type="EMBL" id="CEH16074.1"/>
    </source>
</evidence>
<dbReference type="STRING" id="401625.A0A0N7LAA9"/>
<feature type="region of interest" description="Disordered" evidence="1">
    <location>
        <begin position="231"/>
        <end position="274"/>
    </location>
</feature>
<feature type="compositionally biased region" description="Polar residues" evidence="1">
    <location>
        <begin position="1"/>
        <end position="46"/>
    </location>
</feature>
<accession>A0A0N7LAA9</accession>
<dbReference type="PANTHER" id="PTHR46467">
    <property type="entry name" value="TETHER CONTAINING UBX DOMAIN FOR GLUT4"/>
    <property type="match status" value="1"/>
</dbReference>
<evidence type="ECO:0000313" key="4">
    <source>
        <dbReference type="Proteomes" id="UP000054845"/>
    </source>
</evidence>
<feature type="compositionally biased region" description="Basic and acidic residues" evidence="1">
    <location>
        <begin position="254"/>
        <end position="264"/>
    </location>
</feature>
<dbReference type="Proteomes" id="UP000054845">
    <property type="component" value="Unassembled WGS sequence"/>
</dbReference>
<dbReference type="AlphaFoldDB" id="A0A0N7LAA9"/>
<evidence type="ECO:0000259" key="2">
    <source>
        <dbReference type="PROSITE" id="PS50033"/>
    </source>
</evidence>
<dbReference type="PROSITE" id="PS50033">
    <property type="entry name" value="UBX"/>
    <property type="match status" value="1"/>
</dbReference>
<dbReference type="GO" id="GO:0005634">
    <property type="term" value="C:nucleus"/>
    <property type="evidence" value="ECO:0007669"/>
    <property type="project" value="TreeGrafter"/>
</dbReference>
<dbReference type="GO" id="GO:0012506">
    <property type="term" value="C:vesicle membrane"/>
    <property type="evidence" value="ECO:0007669"/>
    <property type="project" value="TreeGrafter"/>
</dbReference>
<feature type="compositionally biased region" description="Polar residues" evidence="1">
    <location>
        <begin position="64"/>
        <end position="75"/>
    </location>
</feature>
<dbReference type="SUPFAM" id="SSF54236">
    <property type="entry name" value="Ubiquitin-like"/>
    <property type="match status" value="1"/>
</dbReference>
<dbReference type="PANTHER" id="PTHR46467:SF1">
    <property type="entry name" value="TETHER CONTAINING UBX DOMAIN FOR GLUT4"/>
    <property type="match status" value="1"/>
</dbReference>
<dbReference type="InterPro" id="IPR001012">
    <property type="entry name" value="UBX_dom"/>
</dbReference>
<dbReference type="OrthoDB" id="440781at2759"/>
<dbReference type="EMBL" id="CCYA01000278">
    <property type="protein sequence ID" value="CEH16074.1"/>
    <property type="molecule type" value="Genomic_DNA"/>
</dbReference>
<feature type="compositionally biased region" description="Polar residues" evidence="1">
    <location>
        <begin position="237"/>
        <end position="253"/>
    </location>
</feature>
<feature type="region of interest" description="Disordered" evidence="1">
    <location>
        <begin position="1"/>
        <end position="81"/>
    </location>
</feature>
<name>A0A0N7LAA9_9BASI</name>